<dbReference type="PANTHER" id="PTHR48107">
    <property type="entry name" value="NADPH-DEPENDENT ALDEHYDE REDUCTASE-LIKE PROTEIN, CHLOROPLASTIC-RELATED"/>
    <property type="match status" value="1"/>
</dbReference>
<organism evidence="3 4">
    <name type="scientific">Pseudocercospora eumusae</name>
    <dbReference type="NCBI Taxonomy" id="321146"/>
    <lineage>
        <taxon>Eukaryota</taxon>
        <taxon>Fungi</taxon>
        <taxon>Dikarya</taxon>
        <taxon>Ascomycota</taxon>
        <taxon>Pezizomycotina</taxon>
        <taxon>Dothideomycetes</taxon>
        <taxon>Dothideomycetidae</taxon>
        <taxon>Mycosphaerellales</taxon>
        <taxon>Mycosphaerellaceae</taxon>
        <taxon>Pseudocercospora</taxon>
    </lineage>
</organism>
<evidence type="ECO:0000313" key="3">
    <source>
        <dbReference type="EMBL" id="KXS93654.1"/>
    </source>
</evidence>
<comment type="similarity">
    <text evidence="1">Belongs to the short-chain dehydrogenases/reductases (SDR) family.</text>
</comment>
<protein>
    <recommendedName>
        <fullName evidence="5">Ketoreductase (KR) domain-containing protein</fullName>
    </recommendedName>
</protein>
<sequence length="92" mass="10110">MDVERLRRMVDVNVMGALLYAREAARRLRISRGRNGGSAVFVSSQASKIGSPREYVDYATSKGAVDSLALGLSTEPAQDGERVNSKTWTYQD</sequence>
<evidence type="ECO:0000313" key="4">
    <source>
        <dbReference type="Proteomes" id="UP000070133"/>
    </source>
</evidence>
<dbReference type="OrthoDB" id="47007at2759"/>
<keyword evidence="2" id="KW-0560">Oxidoreductase</keyword>
<accession>A0A139GTY0</accession>
<evidence type="ECO:0000256" key="1">
    <source>
        <dbReference type="ARBA" id="ARBA00006484"/>
    </source>
</evidence>
<evidence type="ECO:0000256" key="2">
    <source>
        <dbReference type="ARBA" id="ARBA00023002"/>
    </source>
</evidence>
<gene>
    <name evidence="3" type="ORF">AC578_4242</name>
</gene>
<dbReference type="Gene3D" id="3.40.50.720">
    <property type="entry name" value="NAD(P)-binding Rossmann-like Domain"/>
    <property type="match status" value="1"/>
</dbReference>
<evidence type="ECO:0008006" key="5">
    <source>
        <dbReference type="Google" id="ProtNLM"/>
    </source>
</evidence>
<proteinExistence type="inferred from homology"/>
<dbReference type="GO" id="GO:0016614">
    <property type="term" value="F:oxidoreductase activity, acting on CH-OH group of donors"/>
    <property type="evidence" value="ECO:0007669"/>
    <property type="project" value="UniProtKB-ARBA"/>
</dbReference>
<dbReference type="PANTHER" id="PTHR48107:SF7">
    <property type="entry name" value="RE15974P"/>
    <property type="match status" value="1"/>
</dbReference>
<dbReference type="Pfam" id="PF00106">
    <property type="entry name" value="adh_short"/>
    <property type="match status" value="1"/>
</dbReference>
<comment type="caution">
    <text evidence="3">The sequence shown here is derived from an EMBL/GenBank/DDBJ whole genome shotgun (WGS) entry which is preliminary data.</text>
</comment>
<keyword evidence="4" id="KW-1185">Reference proteome</keyword>
<dbReference type="STRING" id="321146.A0A139GTY0"/>
<dbReference type="CDD" id="cd05233">
    <property type="entry name" value="SDR_c"/>
    <property type="match status" value="1"/>
</dbReference>
<dbReference type="Proteomes" id="UP000070133">
    <property type="component" value="Unassembled WGS sequence"/>
</dbReference>
<dbReference type="SUPFAM" id="SSF51735">
    <property type="entry name" value="NAD(P)-binding Rossmann-fold domains"/>
    <property type="match status" value="1"/>
</dbReference>
<dbReference type="InterPro" id="IPR036291">
    <property type="entry name" value="NAD(P)-bd_dom_sf"/>
</dbReference>
<name>A0A139GTY0_9PEZI</name>
<reference evidence="3 4" key="1">
    <citation type="submission" date="2015-07" db="EMBL/GenBank/DDBJ databases">
        <title>Comparative genomics of the Sigatoka disease complex on banana suggests a link between parallel evolutionary changes in Pseudocercospora fijiensis and Pseudocercospora eumusae and increased virulence on the banana host.</title>
        <authorList>
            <person name="Chang T.-C."/>
            <person name="Salvucci A."/>
            <person name="Crous P.W."/>
            <person name="Stergiopoulos I."/>
        </authorList>
    </citation>
    <scope>NUCLEOTIDE SEQUENCE [LARGE SCALE GENOMIC DNA]</scope>
    <source>
        <strain evidence="3 4">CBS 114824</strain>
    </source>
</reference>
<dbReference type="AlphaFoldDB" id="A0A139GTY0"/>
<dbReference type="EMBL" id="LFZN01000416">
    <property type="protein sequence ID" value="KXS93654.1"/>
    <property type="molecule type" value="Genomic_DNA"/>
</dbReference>
<dbReference type="InterPro" id="IPR002347">
    <property type="entry name" value="SDR_fam"/>
</dbReference>